<dbReference type="CDD" id="cd17522">
    <property type="entry name" value="RMtype1_S_MjaORF1531P-TRD1-CR1_like"/>
    <property type="match status" value="1"/>
</dbReference>
<dbReference type="InterPro" id="IPR052021">
    <property type="entry name" value="Type-I_RS_S_subunit"/>
</dbReference>
<accession>A0A7C8LPS2</accession>
<evidence type="ECO:0000256" key="2">
    <source>
        <dbReference type="ARBA" id="ARBA00022747"/>
    </source>
</evidence>
<dbReference type="OrthoDB" id="9811611at2"/>
<dbReference type="Pfam" id="PF01420">
    <property type="entry name" value="Methylase_S"/>
    <property type="match status" value="2"/>
</dbReference>
<evidence type="ECO:0000256" key="1">
    <source>
        <dbReference type="ARBA" id="ARBA00010923"/>
    </source>
</evidence>
<evidence type="ECO:0000313" key="7">
    <source>
        <dbReference type="Proteomes" id="UP000483018"/>
    </source>
</evidence>
<dbReference type="Gene3D" id="3.90.220.20">
    <property type="entry name" value="DNA methylase specificity domains"/>
    <property type="match status" value="2"/>
</dbReference>
<dbReference type="EMBL" id="WSLF01000007">
    <property type="protein sequence ID" value="KAE9633796.1"/>
    <property type="molecule type" value="Genomic_DNA"/>
</dbReference>
<keyword evidence="2" id="KW-0680">Restriction system</keyword>
<keyword evidence="3" id="KW-0238">DNA-binding</keyword>
<gene>
    <name evidence="6" type="ORF">GND95_09085</name>
</gene>
<dbReference type="RefSeq" id="WP_158740625.1">
    <property type="nucleotide sequence ID" value="NZ_JAFBEP010000011.1"/>
</dbReference>
<evidence type="ECO:0000256" key="4">
    <source>
        <dbReference type="SAM" id="Coils"/>
    </source>
</evidence>
<dbReference type="SUPFAM" id="SSF116734">
    <property type="entry name" value="DNA methylase specificity domain"/>
    <property type="match status" value="2"/>
</dbReference>
<dbReference type="GO" id="GO:0009307">
    <property type="term" value="P:DNA restriction-modification system"/>
    <property type="evidence" value="ECO:0007669"/>
    <property type="project" value="UniProtKB-KW"/>
</dbReference>
<feature type="domain" description="Type I restriction modification DNA specificity" evidence="5">
    <location>
        <begin position="198"/>
        <end position="376"/>
    </location>
</feature>
<feature type="coiled-coil region" evidence="4">
    <location>
        <begin position="358"/>
        <end position="385"/>
    </location>
</feature>
<dbReference type="AlphaFoldDB" id="A0A7C8LPS2"/>
<dbReference type="InterPro" id="IPR000055">
    <property type="entry name" value="Restrct_endonuc_typeI_TRD"/>
</dbReference>
<reference evidence="6 7" key="1">
    <citation type="submission" date="2019-12" db="EMBL/GenBank/DDBJ databases">
        <title>Defluviitalea raffinosedens, isolated from a biogas fermenter, genome sequencing and characterization.</title>
        <authorList>
            <person name="Rettenmaier R."/>
            <person name="Schneider M."/>
            <person name="Neuhaus K."/>
            <person name="Liebl W."/>
            <person name="Zverlov V."/>
        </authorList>
    </citation>
    <scope>NUCLEOTIDE SEQUENCE [LARGE SCALE GENOMIC DNA]</scope>
    <source>
        <strain evidence="6 7">249c-K6</strain>
    </source>
</reference>
<proteinExistence type="inferred from homology"/>
<evidence type="ECO:0000259" key="5">
    <source>
        <dbReference type="Pfam" id="PF01420"/>
    </source>
</evidence>
<comment type="caution">
    <text evidence="6">The sequence shown here is derived from an EMBL/GenBank/DDBJ whole genome shotgun (WGS) entry which is preliminary data.</text>
</comment>
<sequence length="393" mass="45329">MSKIQDYFVLIRNGANIRQNKEKIGYPITRIETISDGYVDREKMGYAGIKDLSKYEDYILKTGDILMSHINSVNHLGKVALYEKEKDEKIIHGMNLLVLRPNTKLIISKYAYYYFKSPYFKKQLPNITKNSVNQASFTVTDLKKLYIYVPSIEKQNTIVEMLDKVQSLIDKRKQQIEFCNELIKSQFVEIFGDPKVNPKHYKMKKLGTTFEIVSGGTPKTQVEDYWNPNDISWIGSNMCQDKIIYNNDGKFISYLGLENSSAKIIKPNAVLVALVGATIGKTALLKFETAINQNIAAIKVYDSNEYIPEFVFWYMQFIYYQFTAISKNKFKMASLNFLKELEIYQVPITLQSQFAAFVQQVENLRSSLQQSLTELENNFNSLMQKAFNGEVIA</sequence>
<evidence type="ECO:0000313" key="6">
    <source>
        <dbReference type="EMBL" id="KAE9633796.1"/>
    </source>
</evidence>
<protein>
    <recommendedName>
        <fullName evidence="5">Type I restriction modification DNA specificity domain-containing protein</fullName>
    </recommendedName>
</protein>
<evidence type="ECO:0000256" key="3">
    <source>
        <dbReference type="ARBA" id="ARBA00023125"/>
    </source>
</evidence>
<dbReference type="InterPro" id="IPR044946">
    <property type="entry name" value="Restrct_endonuc_typeI_TRD_sf"/>
</dbReference>
<keyword evidence="7" id="KW-1185">Reference proteome</keyword>
<feature type="domain" description="Type I restriction modification DNA specificity" evidence="5">
    <location>
        <begin position="4"/>
        <end position="177"/>
    </location>
</feature>
<dbReference type="GO" id="GO:0003677">
    <property type="term" value="F:DNA binding"/>
    <property type="evidence" value="ECO:0007669"/>
    <property type="project" value="UniProtKB-KW"/>
</dbReference>
<keyword evidence="4" id="KW-0175">Coiled coil</keyword>
<dbReference type="Proteomes" id="UP000483018">
    <property type="component" value="Unassembled WGS sequence"/>
</dbReference>
<organism evidence="6 7">
    <name type="scientific">Defluviitalea raffinosedens</name>
    <dbReference type="NCBI Taxonomy" id="1450156"/>
    <lineage>
        <taxon>Bacteria</taxon>
        <taxon>Bacillati</taxon>
        <taxon>Bacillota</taxon>
        <taxon>Clostridia</taxon>
        <taxon>Lachnospirales</taxon>
        <taxon>Defluviitaleaceae</taxon>
        <taxon>Defluviitalea</taxon>
    </lineage>
</organism>
<name>A0A7C8LPS2_9FIRM</name>
<dbReference type="PANTHER" id="PTHR30408">
    <property type="entry name" value="TYPE-1 RESTRICTION ENZYME ECOKI SPECIFICITY PROTEIN"/>
    <property type="match status" value="1"/>
</dbReference>
<dbReference type="PANTHER" id="PTHR30408:SF12">
    <property type="entry name" value="TYPE I RESTRICTION ENZYME MJAVIII SPECIFICITY SUBUNIT"/>
    <property type="match status" value="1"/>
</dbReference>
<comment type="similarity">
    <text evidence="1">Belongs to the type-I restriction system S methylase family.</text>
</comment>